<dbReference type="Proteomes" id="UP000321389">
    <property type="component" value="Chromosome"/>
</dbReference>
<dbReference type="InterPro" id="IPR025996">
    <property type="entry name" value="MT1864/Rv1816-like_C"/>
</dbReference>
<evidence type="ECO:0000313" key="7">
    <source>
        <dbReference type="Proteomes" id="UP000321389"/>
    </source>
</evidence>
<protein>
    <submittedName>
        <fullName evidence="6">TetR/AcrR family transcriptional regulator</fullName>
    </submittedName>
</protein>
<dbReference type="PANTHER" id="PTHR30055:SF220">
    <property type="entry name" value="TETR-FAMILY REGULATORY PROTEIN"/>
    <property type="match status" value="1"/>
</dbReference>
<dbReference type="EMBL" id="CP042301">
    <property type="protein sequence ID" value="QDZ02755.1"/>
    <property type="molecule type" value="Genomic_DNA"/>
</dbReference>
<keyword evidence="1" id="KW-0805">Transcription regulation</keyword>
<evidence type="ECO:0000256" key="3">
    <source>
        <dbReference type="ARBA" id="ARBA00023163"/>
    </source>
</evidence>
<feature type="domain" description="HTH tetR-type" evidence="5">
    <location>
        <begin position="15"/>
        <end position="75"/>
    </location>
</feature>
<feature type="DNA-binding region" description="H-T-H motif" evidence="4">
    <location>
        <begin position="38"/>
        <end position="57"/>
    </location>
</feature>
<sequence>MAERDVPPKPAYHHGDLRNALLVAAEQELRAKGLERFTLRGCAKRAGVSHAAPAHHFADATGLLTALATEGFQRFIATQRARQAKAAPDARSQYVAAGLGYIDFALANPELFRLMFSSRRADFSEQELDRASAAAYDHLVATIGTLRGDDPRASHGRQADVTASWAIVHGLADLLLSGRIRSLDSLEGRERDNALAAIIARSLPA</sequence>
<dbReference type="InterPro" id="IPR036271">
    <property type="entry name" value="Tet_transcr_reg_TetR-rel_C_sf"/>
</dbReference>
<keyword evidence="3" id="KW-0804">Transcription</keyword>
<dbReference type="SUPFAM" id="SSF48498">
    <property type="entry name" value="Tetracyclin repressor-like, C-terminal domain"/>
    <property type="match status" value="1"/>
</dbReference>
<dbReference type="InterPro" id="IPR050109">
    <property type="entry name" value="HTH-type_TetR-like_transc_reg"/>
</dbReference>
<gene>
    <name evidence="6" type="ORF">FQ775_21590</name>
</gene>
<dbReference type="PROSITE" id="PS50977">
    <property type="entry name" value="HTH_TETR_2"/>
    <property type="match status" value="1"/>
</dbReference>
<evidence type="ECO:0000256" key="2">
    <source>
        <dbReference type="ARBA" id="ARBA00023125"/>
    </source>
</evidence>
<evidence type="ECO:0000256" key="1">
    <source>
        <dbReference type="ARBA" id="ARBA00023015"/>
    </source>
</evidence>
<accession>A0A5B8L497</accession>
<dbReference type="KEGG" id="niy:FQ775_21590"/>
<dbReference type="GO" id="GO:0003700">
    <property type="term" value="F:DNA-binding transcription factor activity"/>
    <property type="evidence" value="ECO:0007669"/>
    <property type="project" value="TreeGrafter"/>
</dbReference>
<keyword evidence="2 4" id="KW-0238">DNA-binding</keyword>
<evidence type="ECO:0000256" key="4">
    <source>
        <dbReference type="PROSITE-ProRule" id="PRU00335"/>
    </source>
</evidence>
<dbReference type="Gene3D" id="1.10.357.10">
    <property type="entry name" value="Tetracycline Repressor, domain 2"/>
    <property type="match status" value="1"/>
</dbReference>
<dbReference type="Pfam" id="PF00440">
    <property type="entry name" value="TetR_N"/>
    <property type="match status" value="1"/>
</dbReference>
<dbReference type="RefSeq" id="WP_146301390.1">
    <property type="nucleotide sequence ID" value="NZ_CP042301.2"/>
</dbReference>
<name>A0A5B8L497_9HYPH</name>
<reference evidence="6" key="1">
    <citation type="submission" date="2020-04" db="EMBL/GenBank/DDBJ databases">
        <title>Nitratireductor sp. nov. isolated from mangrove soil.</title>
        <authorList>
            <person name="Ye Y."/>
        </authorList>
    </citation>
    <scope>NUCLEOTIDE SEQUENCE</scope>
    <source>
        <strain evidence="6">SY7</strain>
    </source>
</reference>
<dbReference type="AlphaFoldDB" id="A0A5B8L497"/>
<keyword evidence="7" id="KW-1185">Reference proteome</keyword>
<dbReference type="Pfam" id="PF13305">
    <property type="entry name" value="TetR_C_33"/>
    <property type="match status" value="1"/>
</dbReference>
<dbReference type="OrthoDB" id="7056813at2"/>
<organism evidence="6 7">
    <name type="scientific">Nitratireductor mangrovi</name>
    <dbReference type="NCBI Taxonomy" id="2599600"/>
    <lineage>
        <taxon>Bacteria</taxon>
        <taxon>Pseudomonadati</taxon>
        <taxon>Pseudomonadota</taxon>
        <taxon>Alphaproteobacteria</taxon>
        <taxon>Hyphomicrobiales</taxon>
        <taxon>Phyllobacteriaceae</taxon>
        <taxon>Nitratireductor</taxon>
    </lineage>
</organism>
<proteinExistence type="predicted"/>
<evidence type="ECO:0000313" key="6">
    <source>
        <dbReference type="EMBL" id="QDZ02755.1"/>
    </source>
</evidence>
<dbReference type="PANTHER" id="PTHR30055">
    <property type="entry name" value="HTH-TYPE TRANSCRIPTIONAL REGULATOR RUTR"/>
    <property type="match status" value="1"/>
</dbReference>
<dbReference type="GO" id="GO:0000976">
    <property type="term" value="F:transcription cis-regulatory region binding"/>
    <property type="evidence" value="ECO:0007669"/>
    <property type="project" value="TreeGrafter"/>
</dbReference>
<dbReference type="InterPro" id="IPR009057">
    <property type="entry name" value="Homeodomain-like_sf"/>
</dbReference>
<dbReference type="InterPro" id="IPR001647">
    <property type="entry name" value="HTH_TetR"/>
</dbReference>
<dbReference type="SUPFAM" id="SSF46689">
    <property type="entry name" value="Homeodomain-like"/>
    <property type="match status" value="1"/>
</dbReference>
<evidence type="ECO:0000259" key="5">
    <source>
        <dbReference type="PROSITE" id="PS50977"/>
    </source>
</evidence>